<keyword evidence="3" id="KW-1185">Reference proteome</keyword>
<dbReference type="EMBL" id="JASNQZ010000012">
    <property type="protein sequence ID" value="KAL0950011.1"/>
    <property type="molecule type" value="Genomic_DNA"/>
</dbReference>
<sequence>MQHGAPNQQITLEDLQSHPRTTEYLTKWKGAAVNAKLGTVREVPDKATLFMTYMCSASSTGREARLIWKGMTVSEQAVWDSLATWLRAKRREIIPKELAKQRSPAKTRIPLTATPRVMQTGSPAAEHYEDILSRHAPPSTSSAHLPPTQQPVHCEASGLSALPSYSPAGGATSTAPPSETGQTWDPPVRVSPSPLPQDMHGHGGLITPAYDAAILASHTFPFDPSYYQHPAQFAYSADALQGTLGAPVYPEQPYSFAEGSFAGPSQPYDAGVVVKDPPFISIDDFWAAFDLEI</sequence>
<evidence type="ECO:0000313" key="3">
    <source>
        <dbReference type="Proteomes" id="UP001556367"/>
    </source>
</evidence>
<comment type="caution">
    <text evidence="2">The sequence shown here is derived from an EMBL/GenBank/DDBJ whole genome shotgun (WGS) entry which is preliminary data.</text>
</comment>
<evidence type="ECO:0000256" key="1">
    <source>
        <dbReference type="SAM" id="MobiDB-lite"/>
    </source>
</evidence>
<evidence type="ECO:0000313" key="2">
    <source>
        <dbReference type="EMBL" id="KAL0950011.1"/>
    </source>
</evidence>
<name>A0ABR3J300_9AGAR</name>
<feature type="region of interest" description="Disordered" evidence="1">
    <location>
        <begin position="134"/>
        <end position="196"/>
    </location>
</feature>
<reference evidence="3" key="1">
    <citation type="submission" date="2024-06" db="EMBL/GenBank/DDBJ databases">
        <title>Multi-omics analyses provide insights into the biosynthesis of the anticancer antibiotic pleurotin in Hohenbuehelia grisea.</title>
        <authorList>
            <person name="Weaver J.A."/>
            <person name="Alberti F."/>
        </authorList>
    </citation>
    <scope>NUCLEOTIDE SEQUENCE [LARGE SCALE GENOMIC DNA]</scope>
    <source>
        <strain evidence="3">T-177</strain>
    </source>
</reference>
<accession>A0ABR3J300</accession>
<feature type="compositionally biased region" description="Polar residues" evidence="1">
    <location>
        <begin position="171"/>
        <end position="183"/>
    </location>
</feature>
<dbReference type="Proteomes" id="UP001556367">
    <property type="component" value="Unassembled WGS sequence"/>
</dbReference>
<protein>
    <submittedName>
        <fullName evidence="2">Uncharacterized protein</fullName>
    </submittedName>
</protein>
<organism evidence="2 3">
    <name type="scientific">Hohenbuehelia grisea</name>
    <dbReference type="NCBI Taxonomy" id="104357"/>
    <lineage>
        <taxon>Eukaryota</taxon>
        <taxon>Fungi</taxon>
        <taxon>Dikarya</taxon>
        <taxon>Basidiomycota</taxon>
        <taxon>Agaricomycotina</taxon>
        <taxon>Agaricomycetes</taxon>
        <taxon>Agaricomycetidae</taxon>
        <taxon>Agaricales</taxon>
        <taxon>Pleurotineae</taxon>
        <taxon>Pleurotaceae</taxon>
        <taxon>Hohenbuehelia</taxon>
    </lineage>
</organism>
<gene>
    <name evidence="2" type="ORF">HGRIS_010019</name>
</gene>
<proteinExistence type="predicted"/>